<keyword evidence="4 6" id="KW-1133">Transmembrane helix</keyword>
<feature type="transmembrane region" description="Helical" evidence="6">
    <location>
        <begin position="163"/>
        <end position="183"/>
    </location>
</feature>
<dbReference type="AlphaFoldDB" id="A0A1A9HZV3"/>
<evidence type="ECO:0000256" key="1">
    <source>
        <dbReference type="ARBA" id="ARBA00004651"/>
    </source>
</evidence>
<proteinExistence type="predicted"/>
<comment type="subcellular location">
    <subcellularLocation>
        <location evidence="1">Cell membrane</location>
        <topology evidence="1">Multi-pass membrane protein</topology>
    </subcellularLocation>
</comment>
<protein>
    <submittedName>
        <fullName evidence="7">Uncharacterized protein</fullName>
    </submittedName>
</protein>
<dbReference type="RefSeq" id="WP_067754296.1">
    <property type="nucleotide sequence ID" value="NZ_CP015772.1"/>
</dbReference>
<dbReference type="OrthoDB" id="1423514at2"/>
<feature type="transmembrane region" description="Helical" evidence="6">
    <location>
        <begin position="91"/>
        <end position="113"/>
    </location>
</feature>
<accession>A0A1A9HZV3</accession>
<evidence type="ECO:0000256" key="4">
    <source>
        <dbReference type="ARBA" id="ARBA00022989"/>
    </source>
</evidence>
<dbReference type="GO" id="GO:0005886">
    <property type="term" value="C:plasma membrane"/>
    <property type="evidence" value="ECO:0007669"/>
    <property type="project" value="UniProtKB-SubCell"/>
</dbReference>
<reference evidence="7 8" key="1">
    <citation type="submission" date="2016-05" db="EMBL/GenBank/DDBJ databases">
        <title>Niabella ginsenosidivorans BS26 whole genome sequencing.</title>
        <authorList>
            <person name="Im W.T."/>
            <person name="Siddiqi M.Z."/>
        </authorList>
    </citation>
    <scope>NUCLEOTIDE SEQUENCE [LARGE SCALE GENOMIC DNA]</scope>
    <source>
        <strain evidence="7 8">BS26</strain>
    </source>
</reference>
<evidence type="ECO:0000313" key="7">
    <source>
        <dbReference type="EMBL" id="ANH80937.1"/>
    </source>
</evidence>
<gene>
    <name evidence="7" type="ORF">A8C56_08025</name>
</gene>
<keyword evidence="5 6" id="KW-0472">Membrane</keyword>
<dbReference type="InterPro" id="IPR002797">
    <property type="entry name" value="Polysacc_synth"/>
</dbReference>
<evidence type="ECO:0000256" key="6">
    <source>
        <dbReference type="SAM" id="Phobius"/>
    </source>
</evidence>
<dbReference type="Proteomes" id="UP000077667">
    <property type="component" value="Chromosome"/>
</dbReference>
<keyword evidence="3 6" id="KW-0812">Transmembrane</keyword>
<sequence>MIKTVYSFRKNIKDRAFAQTSYLLISTVLGIILGVISTSLLTRVLGKEQYGNYALIFNIFSFCQIIFSFGVFHSISRLVAITNDPKKVRGYYLAGCFLVLLLFVIMSIALIFYAYFSKSIAKSNLTGILLISIPLSWVYLLTNLNESFLQGDNKINLLSMSRFLPKVYFTLTLAIVYFCSLRADLISMILINYFTFILAYAYIFIKTKPTKSNFKRRLLEIFSATKRFGFDIYFGALVASGSGSLSGILISQFGVNNIEVGYYTLATFLSSPLTLVPNIIATVQFKSFSKSNKISRNLTLTMLGISLSLFIAIVLSAKFVILLVFGKDFINAIDILKYLSIGYVLYGIGDYYNRFLLAKGKGKELRNASFYVGITLLIANVAFIKLFGGQGAAIARIVSGLMYTFVILYYYKRETNT</sequence>
<keyword evidence="8" id="KW-1185">Reference proteome</keyword>
<evidence type="ECO:0000313" key="8">
    <source>
        <dbReference type="Proteomes" id="UP000077667"/>
    </source>
</evidence>
<evidence type="ECO:0000256" key="3">
    <source>
        <dbReference type="ARBA" id="ARBA00022692"/>
    </source>
</evidence>
<dbReference type="KEGG" id="nia:A8C56_08025"/>
<feature type="transmembrane region" description="Helical" evidence="6">
    <location>
        <begin position="228"/>
        <end position="250"/>
    </location>
</feature>
<evidence type="ECO:0000256" key="2">
    <source>
        <dbReference type="ARBA" id="ARBA00022475"/>
    </source>
</evidence>
<feature type="transmembrane region" description="Helical" evidence="6">
    <location>
        <begin position="189"/>
        <end position="207"/>
    </location>
</feature>
<keyword evidence="2" id="KW-1003">Cell membrane</keyword>
<feature type="transmembrane region" description="Helical" evidence="6">
    <location>
        <begin position="329"/>
        <end position="348"/>
    </location>
</feature>
<feature type="transmembrane region" description="Helical" evidence="6">
    <location>
        <begin position="53"/>
        <end position="79"/>
    </location>
</feature>
<feature type="transmembrane region" description="Helical" evidence="6">
    <location>
        <begin position="393"/>
        <end position="411"/>
    </location>
</feature>
<name>A0A1A9HZV3_9BACT</name>
<feature type="transmembrane region" description="Helical" evidence="6">
    <location>
        <begin position="297"/>
        <end position="323"/>
    </location>
</feature>
<dbReference type="InterPro" id="IPR050833">
    <property type="entry name" value="Poly_Biosynth_Transport"/>
</dbReference>
<feature type="transmembrane region" description="Helical" evidence="6">
    <location>
        <begin position="125"/>
        <end position="142"/>
    </location>
</feature>
<dbReference type="PANTHER" id="PTHR30250:SF11">
    <property type="entry name" value="O-ANTIGEN TRANSPORTER-RELATED"/>
    <property type="match status" value="1"/>
</dbReference>
<dbReference type="Pfam" id="PF01943">
    <property type="entry name" value="Polysacc_synt"/>
    <property type="match status" value="1"/>
</dbReference>
<organism evidence="7 8">
    <name type="scientific">Niabella ginsenosidivorans</name>
    <dbReference type="NCBI Taxonomy" id="1176587"/>
    <lineage>
        <taxon>Bacteria</taxon>
        <taxon>Pseudomonadati</taxon>
        <taxon>Bacteroidota</taxon>
        <taxon>Chitinophagia</taxon>
        <taxon>Chitinophagales</taxon>
        <taxon>Chitinophagaceae</taxon>
        <taxon>Niabella</taxon>
    </lineage>
</organism>
<feature type="transmembrane region" description="Helical" evidence="6">
    <location>
        <begin position="21"/>
        <end position="41"/>
    </location>
</feature>
<feature type="transmembrane region" description="Helical" evidence="6">
    <location>
        <begin position="262"/>
        <end position="285"/>
    </location>
</feature>
<dbReference type="STRING" id="1176587.A8C56_08025"/>
<evidence type="ECO:0000256" key="5">
    <source>
        <dbReference type="ARBA" id="ARBA00023136"/>
    </source>
</evidence>
<dbReference type="EMBL" id="CP015772">
    <property type="protein sequence ID" value="ANH80937.1"/>
    <property type="molecule type" value="Genomic_DNA"/>
</dbReference>
<dbReference type="PANTHER" id="PTHR30250">
    <property type="entry name" value="PST FAMILY PREDICTED COLANIC ACID TRANSPORTER"/>
    <property type="match status" value="1"/>
</dbReference>
<feature type="transmembrane region" description="Helical" evidence="6">
    <location>
        <begin position="368"/>
        <end position="387"/>
    </location>
</feature>